<dbReference type="Pfam" id="PF03466">
    <property type="entry name" value="LysR_substrate"/>
    <property type="match status" value="1"/>
</dbReference>
<dbReference type="SUPFAM" id="SSF46785">
    <property type="entry name" value="Winged helix' DNA-binding domain"/>
    <property type="match status" value="1"/>
</dbReference>
<gene>
    <name evidence="6" type="ORF">CEX98_05050</name>
</gene>
<dbReference type="Pfam" id="PF00126">
    <property type="entry name" value="HTH_1"/>
    <property type="match status" value="1"/>
</dbReference>
<dbReference type="InterPro" id="IPR058163">
    <property type="entry name" value="LysR-type_TF_proteobact-type"/>
</dbReference>
<dbReference type="Gene3D" id="1.10.10.10">
    <property type="entry name" value="Winged helix-like DNA-binding domain superfamily/Winged helix DNA-binding domain"/>
    <property type="match status" value="1"/>
</dbReference>
<evidence type="ECO:0000259" key="5">
    <source>
        <dbReference type="PROSITE" id="PS50931"/>
    </source>
</evidence>
<evidence type="ECO:0000313" key="6">
    <source>
        <dbReference type="EMBL" id="PCK32770.1"/>
    </source>
</evidence>
<dbReference type="OrthoDB" id="9786526at2"/>
<dbReference type="PANTHER" id="PTHR30537">
    <property type="entry name" value="HTH-TYPE TRANSCRIPTIONAL REGULATOR"/>
    <property type="match status" value="1"/>
</dbReference>
<name>A0A2A5JTQ1_PSEO7</name>
<dbReference type="SUPFAM" id="SSF53850">
    <property type="entry name" value="Periplasmic binding protein-like II"/>
    <property type="match status" value="1"/>
</dbReference>
<organism evidence="6 7">
    <name type="scientific">Pseudoalteromonas piscicida</name>
    <dbReference type="NCBI Taxonomy" id="43662"/>
    <lineage>
        <taxon>Bacteria</taxon>
        <taxon>Pseudomonadati</taxon>
        <taxon>Pseudomonadota</taxon>
        <taxon>Gammaproteobacteria</taxon>
        <taxon>Alteromonadales</taxon>
        <taxon>Pseudoalteromonadaceae</taxon>
        <taxon>Pseudoalteromonas</taxon>
    </lineage>
</organism>
<keyword evidence="3" id="KW-0238">DNA-binding</keyword>
<dbReference type="Proteomes" id="UP000228621">
    <property type="component" value="Unassembled WGS sequence"/>
</dbReference>
<dbReference type="CDD" id="cd08422">
    <property type="entry name" value="PBP2_CrgA_like"/>
    <property type="match status" value="1"/>
</dbReference>
<dbReference type="InterPro" id="IPR005119">
    <property type="entry name" value="LysR_subst-bd"/>
</dbReference>
<dbReference type="InterPro" id="IPR036390">
    <property type="entry name" value="WH_DNA-bd_sf"/>
</dbReference>
<evidence type="ECO:0000256" key="1">
    <source>
        <dbReference type="ARBA" id="ARBA00009437"/>
    </source>
</evidence>
<comment type="similarity">
    <text evidence="1">Belongs to the LysR transcriptional regulatory family.</text>
</comment>
<sequence length="309" mass="34416">MTPNKHIQLMQEMSIFVSVVNTGSFSETARQLGVSPSAISRAIKLLEQQLDVCLLQRTTRSLRLSETGRAVYERCSQLEQAAKDVISLCESHHQTAQGVVKIAAPKAIAHTLIHPNVMTFLTQFPDIDVHLVLDDNALDLIRDEIDILFKITNEPPQGLIGRSVMKVEHILAASPEYLASHSNPAHPKLLTQHSCIALGENDADAKWRFRKGTQKCTVPVKGRYKANHTRVRLDAALQGLGITSLPMFVAQEALAAGELVHVLPEWVFETTYSGELWMLYPATRHIPAKVSVFAEFIIRQLTSDQSEKR</sequence>
<keyword evidence="2" id="KW-0805">Transcription regulation</keyword>
<dbReference type="GO" id="GO:0043565">
    <property type="term" value="F:sequence-specific DNA binding"/>
    <property type="evidence" value="ECO:0007669"/>
    <property type="project" value="TreeGrafter"/>
</dbReference>
<dbReference type="AlphaFoldDB" id="A0A2A5JTQ1"/>
<dbReference type="RefSeq" id="WP_099641032.1">
    <property type="nucleotide sequence ID" value="NZ_NKHF01000024.1"/>
</dbReference>
<evidence type="ECO:0000256" key="4">
    <source>
        <dbReference type="ARBA" id="ARBA00023163"/>
    </source>
</evidence>
<evidence type="ECO:0000256" key="3">
    <source>
        <dbReference type="ARBA" id="ARBA00023125"/>
    </source>
</evidence>
<dbReference type="PANTHER" id="PTHR30537:SF5">
    <property type="entry name" value="HTH-TYPE TRANSCRIPTIONAL ACTIVATOR TTDR-RELATED"/>
    <property type="match status" value="1"/>
</dbReference>
<dbReference type="InterPro" id="IPR000847">
    <property type="entry name" value="LysR_HTH_N"/>
</dbReference>
<dbReference type="Gene3D" id="3.40.190.290">
    <property type="match status" value="1"/>
</dbReference>
<dbReference type="InterPro" id="IPR036388">
    <property type="entry name" value="WH-like_DNA-bd_sf"/>
</dbReference>
<feature type="domain" description="HTH lysR-type" evidence="5">
    <location>
        <begin position="8"/>
        <end position="65"/>
    </location>
</feature>
<dbReference type="PROSITE" id="PS50931">
    <property type="entry name" value="HTH_LYSR"/>
    <property type="match status" value="1"/>
</dbReference>
<reference evidence="7" key="1">
    <citation type="journal article" date="2019" name="Genome Announc.">
        <title>Draft Genome Sequence of Pseudoalteromonas piscicida Strain 36Y ROTHPW, an Hypersaline Seawater Isolate from the South Coast of Sonora, Mexico.</title>
        <authorList>
            <person name="Sanchez-Diaz R."/>
            <person name="Molina-Garza Z.J."/>
            <person name="Cruz-Suarez L.E."/>
            <person name="Selvin J."/>
            <person name="Kiran G.S."/>
            <person name="Ibarra-Gamez J.C."/>
            <person name="Gomez-Gil B."/>
            <person name="Galaviz-Silva L."/>
        </authorList>
    </citation>
    <scope>NUCLEOTIDE SEQUENCE [LARGE SCALE GENOMIC DNA]</scope>
    <source>
        <strain evidence="7">36Y_RITHPW</strain>
    </source>
</reference>
<keyword evidence="7" id="KW-1185">Reference proteome</keyword>
<accession>A0A2A5JTQ1</accession>
<keyword evidence="4" id="KW-0804">Transcription</keyword>
<evidence type="ECO:0000256" key="2">
    <source>
        <dbReference type="ARBA" id="ARBA00023015"/>
    </source>
</evidence>
<proteinExistence type="inferred from homology"/>
<dbReference type="FunFam" id="1.10.10.10:FF:000001">
    <property type="entry name" value="LysR family transcriptional regulator"/>
    <property type="match status" value="1"/>
</dbReference>
<evidence type="ECO:0000313" key="7">
    <source>
        <dbReference type="Proteomes" id="UP000228621"/>
    </source>
</evidence>
<dbReference type="GO" id="GO:0003700">
    <property type="term" value="F:DNA-binding transcription factor activity"/>
    <property type="evidence" value="ECO:0007669"/>
    <property type="project" value="InterPro"/>
</dbReference>
<dbReference type="GO" id="GO:0006351">
    <property type="term" value="P:DNA-templated transcription"/>
    <property type="evidence" value="ECO:0007669"/>
    <property type="project" value="TreeGrafter"/>
</dbReference>
<dbReference type="EMBL" id="NKHF01000024">
    <property type="protein sequence ID" value="PCK32770.1"/>
    <property type="molecule type" value="Genomic_DNA"/>
</dbReference>
<protein>
    <submittedName>
        <fullName evidence="6">Transcriptional regulator</fullName>
    </submittedName>
</protein>
<comment type="caution">
    <text evidence="6">The sequence shown here is derived from an EMBL/GenBank/DDBJ whole genome shotgun (WGS) entry which is preliminary data.</text>
</comment>